<evidence type="ECO:0000313" key="1">
    <source>
        <dbReference type="EMBL" id="CAG8813554.1"/>
    </source>
</evidence>
<comment type="caution">
    <text evidence="1">The sequence shown here is derived from an EMBL/GenBank/DDBJ whole genome shotgun (WGS) entry which is preliminary data.</text>
</comment>
<feature type="non-terminal residue" evidence="1">
    <location>
        <position position="1"/>
    </location>
</feature>
<dbReference type="Proteomes" id="UP000789759">
    <property type="component" value="Unassembled WGS sequence"/>
</dbReference>
<dbReference type="EMBL" id="CAJVQA010041015">
    <property type="protein sequence ID" value="CAG8813554.1"/>
    <property type="molecule type" value="Genomic_DNA"/>
</dbReference>
<dbReference type="AlphaFoldDB" id="A0A9N9PEV2"/>
<protein>
    <submittedName>
        <fullName evidence="1">14683_t:CDS:1</fullName>
    </submittedName>
</protein>
<accession>A0A9N9PEV2</accession>
<evidence type="ECO:0000313" key="2">
    <source>
        <dbReference type="Proteomes" id="UP000789759"/>
    </source>
</evidence>
<dbReference type="OrthoDB" id="10529659at2759"/>
<reference evidence="1" key="1">
    <citation type="submission" date="2021-06" db="EMBL/GenBank/DDBJ databases">
        <authorList>
            <person name="Kallberg Y."/>
            <person name="Tangrot J."/>
            <person name="Rosling A."/>
        </authorList>
    </citation>
    <scope>NUCLEOTIDE SEQUENCE</scope>
    <source>
        <strain evidence="1">FL966</strain>
    </source>
</reference>
<name>A0A9N9PEV2_9GLOM</name>
<keyword evidence="2" id="KW-1185">Reference proteome</keyword>
<gene>
    <name evidence="1" type="ORF">CPELLU_LOCUS18930</name>
</gene>
<proteinExistence type="predicted"/>
<feature type="non-terminal residue" evidence="1">
    <location>
        <position position="91"/>
    </location>
</feature>
<sequence>NISEIQEISLSSTATDNVLKDKVEKNQEQNLRNSLNRLTINMLKVTKNVKKMRMGFDLKKGLQDSSKNRPFKNVNEIGYKSLNEVGYRDYK</sequence>
<organism evidence="1 2">
    <name type="scientific">Cetraspora pellucida</name>
    <dbReference type="NCBI Taxonomy" id="1433469"/>
    <lineage>
        <taxon>Eukaryota</taxon>
        <taxon>Fungi</taxon>
        <taxon>Fungi incertae sedis</taxon>
        <taxon>Mucoromycota</taxon>
        <taxon>Glomeromycotina</taxon>
        <taxon>Glomeromycetes</taxon>
        <taxon>Diversisporales</taxon>
        <taxon>Gigasporaceae</taxon>
        <taxon>Cetraspora</taxon>
    </lineage>
</organism>